<proteinExistence type="predicted"/>
<evidence type="ECO:0000313" key="2">
    <source>
        <dbReference type="Proteomes" id="UP000789405"/>
    </source>
</evidence>
<accession>A0A9N8ZYB5</accession>
<dbReference type="Proteomes" id="UP000789405">
    <property type="component" value="Unassembled WGS sequence"/>
</dbReference>
<name>A0A9N8ZYB5_9GLOM</name>
<dbReference type="OrthoDB" id="2315851at2759"/>
<reference evidence="1" key="1">
    <citation type="submission" date="2021-06" db="EMBL/GenBank/DDBJ databases">
        <authorList>
            <person name="Kallberg Y."/>
            <person name="Tangrot J."/>
            <person name="Rosling A."/>
        </authorList>
    </citation>
    <scope>NUCLEOTIDE SEQUENCE</scope>
    <source>
        <strain evidence="1">MA453B</strain>
    </source>
</reference>
<protein>
    <submittedName>
        <fullName evidence="1">12292_t:CDS:1</fullName>
    </submittedName>
</protein>
<comment type="caution">
    <text evidence="1">The sequence shown here is derived from an EMBL/GenBank/DDBJ whole genome shotgun (WGS) entry which is preliminary data.</text>
</comment>
<dbReference type="EMBL" id="CAJVPY010001181">
    <property type="protein sequence ID" value="CAG8510775.1"/>
    <property type="molecule type" value="Genomic_DNA"/>
</dbReference>
<keyword evidence="2" id="KW-1185">Reference proteome</keyword>
<evidence type="ECO:0000313" key="1">
    <source>
        <dbReference type="EMBL" id="CAG8510775.1"/>
    </source>
</evidence>
<gene>
    <name evidence="1" type="ORF">DERYTH_LOCUS3374</name>
</gene>
<organism evidence="1 2">
    <name type="scientific">Dentiscutata erythropus</name>
    <dbReference type="NCBI Taxonomy" id="1348616"/>
    <lineage>
        <taxon>Eukaryota</taxon>
        <taxon>Fungi</taxon>
        <taxon>Fungi incertae sedis</taxon>
        <taxon>Mucoromycota</taxon>
        <taxon>Glomeromycotina</taxon>
        <taxon>Glomeromycetes</taxon>
        <taxon>Diversisporales</taxon>
        <taxon>Gigasporaceae</taxon>
        <taxon>Dentiscutata</taxon>
    </lineage>
</organism>
<dbReference type="AlphaFoldDB" id="A0A9N8ZYB5"/>
<sequence>MAETEDYLQITSPALTDSLIGVFHDIRQKAFGLHENFQIDYSSVLLSGPCDTQENYSLSCVELFVRHGLMYFLENGWKSSKVTTEYFQQSANRYQTEQQLELIENKKAIELATMERIKVTQTRNHVESTMEVHCQITENIVEFSQKQNMFSKNITLESEEKQDDNRKRSGYDLYEEKSKRVEIQSLSLPQTKIRRRILENETRTLNSGRRVEEVIYEFARKLEFAYLHSFIVNESDAHTKPLFSKEEWKEINTSEVEDRLELEYSLKELLKKYTVDDVEKLREILF</sequence>